<sequence>MRRRNSSVSFRVVQAVGLATLTTFLVAVYLRQERLSALHLLSVRRHDPAPDGKPQHQPAAADKRAPSAAAADGAVAATVKVVAQAAAKPLPEPWGSHHMFASPGAYGTCPKEWIEGSWTSPRSMGSATLPLTLEAQREIYEHQHPKDCSKAKYLIYRVVPNGIGAVFHVAGVGLHLALDLGRVFIEAPGTFLTNTKECGDRKTLDSCYFMPFAGCQPTAEQLRNAVQLFGHTPLDSHADAAVLIASHDSLLKVRPHAPRRFQERLQTTALQPKKHYYWWRAQSVAYMLRLRPEVRADLEARRKKTLAGPAPAPGCISVHVRHGDKGVEAETFDNPVYDRTASKVRALDPSRFTNQLFVSTEDPDTIEYFVNHTSSKWRTGFTRGVPRKPDRSRPNLSYMAEIGYYEEMLNSLLNLDLALECSAFVGSIYSNWVRLIDELRATLRCKADAVFADVRYENPHEMDLNW</sequence>
<evidence type="ECO:0000313" key="4">
    <source>
        <dbReference type="Proteomes" id="UP000075714"/>
    </source>
</evidence>
<dbReference type="PANTHER" id="PTHR13132:SF29">
    <property type="entry name" value="ALPHA-(1,6)-FUCOSYLTRANSFERASE"/>
    <property type="match status" value="1"/>
</dbReference>
<dbReference type="AlphaFoldDB" id="A0A150FVH0"/>
<dbReference type="Gene3D" id="3.40.50.11350">
    <property type="match status" value="1"/>
</dbReference>
<feature type="compositionally biased region" description="Basic and acidic residues" evidence="1">
    <location>
        <begin position="45"/>
        <end position="54"/>
    </location>
</feature>
<dbReference type="EMBL" id="LSYV01000371">
    <property type="protein sequence ID" value="KXZ41599.1"/>
    <property type="molecule type" value="Genomic_DNA"/>
</dbReference>
<dbReference type="GO" id="GO:0006487">
    <property type="term" value="P:protein N-linked glycosylation"/>
    <property type="evidence" value="ECO:0007669"/>
    <property type="project" value="TreeGrafter"/>
</dbReference>
<name>A0A150FVH0_GONPE</name>
<reference evidence="4" key="1">
    <citation type="journal article" date="2016" name="Nat. Commun.">
        <title>The Gonium pectorale genome demonstrates co-option of cell cycle regulation during the evolution of multicellularity.</title>
        <authorList>
            <person name="Hanschen E.R."/>
            <person name="Marriage T.N."/>
            <person name="Ferris P.J."/>
            <person name="Hamaji T."/>
            <person name="Toyoda A."/>
            <person name="Fujiyama A."/>
            <person name="Neme R."/>
            <person name="Noguchi H."/>
            <person name="Minakuchi Y."/>
            <person name="Suzuki M."/>
            <person name="Kawai-Toyooka H."/>
            <person name="Smith D.R."/>
            <person name="Sparks H."/>
            <person name="Anderson J."/>
            <person name="Bakaric R."/>
            <person name="Luria V."/>
            <person name="Karger A."/>
            <person name="Kirschner M.W."/>
            <person name="Durand P.M."/>
            <person name="Michod R.E."/>
            <person name="Nozaki H."/>
            <person name="Olson B.J."/>
        </authorList>
    </citation>
    <scope>NUCLEOTIDE SEQUENCE [LARGE SCALE GENOMIC DNA]</scope>
    <source>
        <strain evidence="4">NIES-2863</strain>
    </source>
</reference>
<feature type="transmembrane region" description="Helical" evidence="2">
    <location>
        <begin position="12"/>
        <end position="30"/>
    </location>
</feature>
<protein>
    <recommendedName>
        <fullName evidence="5">GT23 domain-containing protein</fullName>
    </recommendedName>
</protein>
<keyword evidence="4" id="KW-1185">Reference proteome</keyword>
<evidence type="ECO:0000313" key="3">
    <source>
        <dbReference type="EMBL" id="KXZ41599.1"/>
    </source>
</evidence>
<comment type="caution">
    <text evidence="3">The sequence shown here is derived from an EMBL/GenBank/DDBJ whole genome shotgun (WGS) entry which is preliminary data.</text>
</comment>
<dbReference type="PANTHER" id="PTHR13132">
    <property type="entry name" value="ALPHA- 1,6 -FUCOSYLTRANSFERASE"/>
    <property type="match status" value="1"/>
</dbReference>
<dbReference type="Proteomes" id="UP000075714">
    <property type="component" value="Unassembled WGS sequence"/>
</dbReference>
<keyword evidence="2" id="KW-0812">Transmembrane</keyword>
<keyword evidence="2" id="KW-0472">Membrane</keyword>
<gene>
    <name evidence="3" type="ORF">GPECTOR_373g156</name>
</gene>
<keyword evidence="2" id="KW-1133">Transmembrane helix</keyword>
<dbReference type="OrthoDB" id="9397715at2759"/>
<feature type="region of interest" description="Disordered" evidence="1">
    <location>
        <begin position="45"/>
        <end position="67"/>
    </location>
</feature>
<proteinExistence type="predicted"/>
<dbReference type="GO" id="GO:0046921">
    <property type="term" value="F:alpha-(1-&gt;6)-fucosyltransferase activity"/>
    <property type="evidence" value="ECO:0007669"/>
    <property type="project" value="TreeGrafter"/>
</dbReference>
<organism evidence="3 4">
    <name type="scientific">Gonium pectorale</name>
    <name type="common">Green alga</name>
    <dbReference type="NCBI Taxonomy" id="33097"/>
    <lineage>
        <taxon>Eukaryota</taxon>
        <taxon>Viridiplantae</taxon>
        <taxon>Chlorophyta</taxon>
        <taxon>core chlorophytes</taxon>
        <taxon>Chlorophyceae</taxon>
        <taxon>CS clade</taxon>
        <taxon>Chlamydomonadales</taxon>
        <taxon>Volvocaceae</taxon>
        <taxon>Gonium</taxon>
    </lineage>
</organism>
<dbReference type="STRING" id="33097.A0A150FVH0"/>
<evidence type="ECO:0000256" key="2">
    <source>
        <dbReference type="SAM" id="Phobius"/>
    </source>
</evidence>
<evidence type="ECO:0008006" key="5">
    <source>
        <dbReference type="Google" id="ProtNLM"/>
    </source>
</evidence>
<accession>A0A150FVH0</accession>
<evidence type="ECO:0000256" key="1">
    <source>
        <dbReference type="SAM" id="MobiDB-lite"/>
    </source>
</evidence>